<comment type="caution">
    <text evidence="2">The sequence shown here is derived from an EMBL/GenBank/DDBJ whole genome shotgun (WGS) entry which is preliminary data.</text>
</comment>
<feature type="region of interest" description="Disordered" evidence="1">
    <location>
        <begin position="117"/>
        <end position="141"/>
    </location>
</feature>
<reference evidence="2" key="1">
    <citation type="submission" date="2022-04" db="EMBL/GenBank/DDBJ databases">
        <title>Carnegiea gigantea Genome sequencing and assembly v2.</title>
        <authorList>
            <person name="Copetti D."/>
            <person name="Sanderson M.J."/>
            <person name="Burquez A."/>
            <person name="Wojciechowski M.F."/>
        </authorList>
    </citation>
    <scope>NUCLEOTIDE SEQUENCE</scope>
    <source>
        <strain evidence="2">SGP5-SGP5p</strain>
        <tissue evidence="2">Aerial part</tissue>
    </source>
</reference>
<evidence type="ECO:0000313" key="3">
    <source>
        <dbReference type="Proteomes" id="UP001153076"/>
    </source>
</evidence>
<protein>
    <submittedName>
        <fullName evidence="2">Uncharacterized protein</fullName>
    </submittedName>
</protein>
<dbReference type="Proteomes" id="UP001153076">
    <property type="component" value="Unassembled WGS sequence"/>
</dbReference>
<dbReference type="AlphaFoldDB" id="A0A9Q1GME4"/>
<feature type="compositionally biased region" description="Basic and acidic residues" evidence="1">
    <location>
        <begin position="52"/>
        <end position="65"/>
    </location>
</feature>
<accession>A0A9Q1GME4</accession>
<gene>
    <name evidence="2" type="ORF">Cgig2_024216</name>
</gene>
<evidence type="ECO:0000256" key="1">
    <source>
        <dbReference type="SAM" id="MobiDB-lite"/>
    </source>
</evidence>
<feature type="compositionally biased region" description="Basic and acidic residues" evidence="1">
    <location>
        <begin position="117"/>
        <end position="128"/>
    </location>
</feature>
<organism evidence="2 3">
    <name type="scientific">Carnegiea gigantea</name>
    <dbReference type="NCBI Taxonomy" id="171969"/>
    <lineage>
        <taxon>Eukaryota</taxon>
        <taxon>Viridiplantae</taxon>
        <taxon>Streptophyta</taxon>
        <taxon>Embryophyta</taxon>
        <taxon>Tracheophyta</taxon>
        <taxon>Spermatophyta</taxon>
        <taxon>Magnoliopsida</taxon>
        <taxon>eudicotyledons</taxon>
        <taxon>Gunneridae</taxon>
        <taxon>Pentapetalae</taxon>
        <taxon>Caryophyllales</taxon>
        <taxon>Cactineae</taxon>
        <taxon>Cactaceae</taxon>
        <taxon>Cactoideae</taxon>
        <taxon>Echinocereeae</taxon>
        <taxon>Carnegiea</taxon>
    </lineage>
</organism>
<dbReference type="OrthoDB" id="1752268at2759"/>
<dbReference type="EMBL" id="JAKOGI010002380">
    <property type="protein sequence ID" value="KAJ8422129.1"/>
    <property type="molecule type" value="Genomic_DNA"/>
</dbReference>
<keyword evidence="3" id="KW-1185">Reference proteome</keyword>
<proteinExistence type="predicted"/>
<evidence type="ECO:0000313" key="2">
    <source>
        <dbReference type="EMBL" id="KAJ8422129.1"/>
    </source>
</evidence>
<name>A0A9Q1GME4_9CARY</name>
<sequence>MDTLKSLMSNMADTITRQVSEQVKKAMDIAGSAQPVPAGGFLHQPESRPSFHPREHGREVMRSERSAQLPLGRGHPILHRPPLMTAPPRPQNARKYCEFHEQSGHTMTECRELKKALHEGPRSLRQERVPTPPPTRDEECSTEIVTTIAGG</sequence>
<feature type="region of interest" description="Disordered" evidence="1">
    <location>
        <begin position="34"/>
        <end position="92"/>
    </location>
</feature>